<gene>
    <name evidence="9" type="ORF">UG56_010225</name>
</gene>
<evidence type="ECO:0000256" key="1">
    <source>
        <dbReference type="ARBA" id="ARBA00004651"/>
    </source>
</evidence>
<keyword evidence="4 7" id="KW-0812">Transmembrane</keyword>
<evidence type="ECO:0000256" key="4">
    <source>
        <dbReference type="ARBA" id="ARBA00022692"/>
    </source>
</evidence>
<comment type="caution">
    <text evidence="9">The sequence shown here is derived from an EMBL/GenBank/DDBJ whole genome shotgun (WGS) entry which is preliminary data.</text>
</comment>
<keyword evidence="10" id="KW-1185">Reference proteome</keyword>
<sequence>MSSTQPGATAAPTDPPADERSLLRRTVAASMAGTVVEWYDFFLYATASALVFAKVIMPATGNAYDAIIAAFVTYAIGFVARPLGGVVFGHIGDRLGRKYTLQLTIMLIGVATVLMGCLPTYGQVGLVAPIALVLLRFVQGLALGGEWGGAVLLVAEHAPDAKRATWAAWPQAAVPVGNLLATLVLTLMTITLSDAAFLAWGWRVAFWLSAVVVLVGYFIRRSVTDSPIFEEAKAEQADAASAGYGVFEVLRRYPVGVLKGMGLRFAENIMYYLVVSFSIVYLVEDQKMDQGALLGLIAIAHACHFFFILAVGRIADGVGRKPVYLVGAVLGATWGFWAFPMLDTKSNVAIVAALIAGLAIHALMYSTQPAIMAEMFPTRMRYSGISISYQVTSIFAGSLAPLLAIAWLKDTGTWTNTAIYLAVAGIITALVVLTLKETRGTSLRALDRADADREAAREVSPA</sequence>
<accession>A0A1J4N8Q3</accession>
<dbReference type="PROSITE" id="PS00216">
    <property type="entry name" value="SUGAR_TRANSPORT_1"/>
    <property type="match status" value="1"/>
</dbReference>
<dbReference type="InterPro" id="IPR036259">
    <property type="entry name" value="MFS_trans_sf"/>
</dbReference>
<dbReference type="PANTHER" id="PTHR43045:SF1">
    <property type="entry name" value="SHIKIMATE TRANSPORTER"/>
    <property type="match status" value="1"/>
</dbReference>
<feature type="transmembrane region" description="Helical" evidence="7">
    <location>
        <begin position="414"/>
        <end position="435"/>
    </location>
</feature>
<dbReference type="OrthoDB" id="9066401at2"/>
<evidence type="ECO:0000256" key="7">
    <source>
        <dbReference type="SAM" id="Phobius"/>
    </source>
</evidence>
<feature type="transmembrane region" description="Helical" evidence="7">
    <location>
        <begin position="387"/>
        <end position="408"/>
    </location>
</feature>
<evidence type="ECO:0000256" key="6">
    <source>
        <dbReference type="ARBA" id="ARBA00023136"/>
    </source>
</evidence>
<dbReference type="Pfam" id="PF00083">
    <property type="entry name" value="Sugar_tr"/>
    <property type="match status" value="2"/>
</dbReference>
<keyword evidence="2" id="KW-0813">Transport</keyword>
<dbReference type="InterPro" id="IPR005829">
    <property type="entry name" value="Sugar_transporter_CS"/>
</dbReference>
<feature type="transmembrane region" description="Helical" evidence="7">
    <location>
        <begin position="200"/>
        <end position="219"/>
    </location>
</feature>
<feature type="transmembrane region" description="Helical" evidence="7">
    <location>
        <begin position="269"/>
        <end position="284"/>
    </location>
</feature>
<reference evidence="9" key="1">
    <citation type="submission" date="2016-10" db="EMBL/GenBank/DDBJ databases">
        <title>Draft Genome Sequence of Nocardioides luteus Strain BAFB, an Alkane-Degrading Bacterium Isolated from JP-7 Polluted Soil.</title>
        <authorList>
            <person name="Brown L."/>
            <person name="Ruiz O.N."/>
            <person name="Gunasekera T."/>
        </authorList>
    </citation>
    <scope>NUCLEOTIDE SEQUENCE [LARGE SCALE GENOMIC DNA]</scope>
    <source>
        <strain evidence="9">BAFB</strain>
    </source>
</reference>
<comment type="subcellular location">
    <subcellularLocation>
        <location evidence="1">Cell membrane</location>
        <topology evidence="1">Multi-pass membrane protein</topology>
    </subcellularLocation>
</comment>
<feature type="transmembrane region" description="Helical" evidence="7">
    <location>
        <begin position="100"/>
        <end position="121"/>
    </location>
</feature>
<name>A0A1J4N8Q3_9ACTN</name>
<dbReference type="PROSITE" id="PS00217">
    <property type="entry name" value="SUGAR_TRANSPORT_2"/>
    <property type="match status" value="1"/>
</dbReference>
<feature type="transmembrane region" description="Helical" evidence="7">
    <location>
        <begin position="166"/>
        <end position="188"/>
    </location>
</feature>
<dbReference type="EMBL" id="JZDQ02000012">
    <property type="protein sequence ID" value="OIJ26873.1"/>
    <property type="molecule type" value="Genomic_DNA"/>
</dbReference>
<dbReference type="RefSeq" id="WP_045552139.1">
    <property type="nucleotide sequence ID" value="NZ_JZDQ02000012.1"/>
</dbReference>
<evidence type="ECO:0000256" key="5">
    <source>
        <dbReference type="ARBA" id="ARBA00022989"/>
    </source>
</evidence>
<feature type="transmembrane region" description="Helical" evidence="7">
    <location>
        <begin position="41"/>
        <end position="60"/>
    </location>
</feature>
<feature type="transmembrane region" description="Helical" evidence="7">
    <location>
        <begin position="66"/>
        <end position="88"/>
    </location>
</feature>
<dbReference type="InterPro" id="IPR020846">
    <property type="entry name" value="MFS_dom"/>
</dbReference>
<protein>
    <submittedName>
        <fullName evidence="9">MFS transporter</fullName>
    </submittedName>
</protein>
<feature type="transmembrane region" description="Helical" evidence="7">
    <location>
        <begin position="348"/>
        <end position="366"/>
    </location>
</feature>
<dbReference type="GO" id="GO:0005886">
    <property type="term" value="C:plasma membrane"/>
    <property type="evidence" value="ECO:0007669"/>
    <property type="project" value="UniProtKB-SubCell"/>
</dbReference>
<dbReference type="PROSITE" id="PS50850">
    <property type="entry name" value="MFS"/>
    <property type="match status" value="1"/>
</dbReference>
<dbReference type="Gene3D" id="1.20.1250.20">
    <property type="entry name" value="MFS general substrate transporter like domains"/>
    <property type="match status" value="1"/>
</dbReference>
<feature type="transmembrane region" description="Helical" evidence="7">
    <location>
        <begin position="323"/>
        <end position="342"/>
    </location>
</feature>
<evidence type="ECO:0000313" key="9">
    <source>
        <dbReference type="EMBL" id="OIJ26873.1"/>
    </source>
</evidence>
<evidence type="ECO:0000256" key="3">
    <source>
        <dbReference type="ARBA" id="ARBA00022475"/>
    </source>
</evidence>
<evidence type="ECO:0000259" key="8">
    <source>
        <dbReference type="PROSITE" id="PS50850"/>
    </source>
</evidence>
<dbReference type="GO" id="GO:0022857">
    <property type="term" value="F:transmembrane transporter activity"/>
    <property type="evidence" value="ECO:0007669"/>
    <property type="project" value="InterPro"/>
</dbReference>
<feature type="transmembrane region" description="Helical" evidence="7">
    <location>
        <begin position="127"/>
        <end position="154"/>
    </location>
</feature>
<dbReference type="InterPro" id="IPR005828">
    <property type="entry name" value="MFS_sugar_transport-like"/>
</dbReference>
<keyword evidence="5 7" id="KW-1133">Transmembrane helix</keyword>
<evidence type="ECO:0000256" key="2">
    <source>
        <dbReference type="ARBA" id="ARBA00022448"/>
    </source>
</evidence>
<dbReference type="PANTHER" id="PTHR43045">
    <property type="entry name" value="SHIKIMATE TRANSPORTER"/>
    <property type="match status" value="1"/>
</dbReference>
<proteinExistence type="predicted"/>
<feature type="transmembrane region" description="Helical" evidence="7">
    <location>
        <begin position="290"/>
        <end position="311"/>
    </location>
</feature>
<dbReference type="SUPFAM" id="SSF103473">
    <property type="entry name" value="MFS general substrate transporter"/>
    <property type="match status" value="1"/>
</dbReference>
<keyword evidence="3" id="KW-1003">Cell membrane</keyword>
<dbReference type="CDD" id="cd17369">
    <property type="entry name" value="MFS_ShiA_like"/>
    <property type="match status" value="1"/>
</dbReference>
<dbReference type="STRING" id="1844.UG56_010225"/>
<organism evidence="9 10">
    <name type="scientific">Nocardioides luteus</name>
    <dbReference type="NCBI Taxonomy" id="1844"/>
    <lineage>
        <taxon>Bacteria</taxon>
        <taxon>Bacillati</taxon>
        <taxon>Actinomycetota</taxon>
        <taxon>Actinomycetes</taxon>
        <taxon>Propionibacteriales</taxon>
        <taxon>Nocardioidaceae</taxon>
        <taxon>Nocardioides</taxon>
    </lineage>
</organism>
<dbReference type="AlphaFoldDB" id="A0A1J4N8Q3"/>
<keyword evidence="6 7" id="KW-0472">Membrane</keyword>
<evidence type="ECO:0000313" key="10">
    <source>
        <dbReference type="Proteomes" id="UP000033772"/>
    </source>
</evidence>
<dbReference type="Proteomes" id="UP000033772">
    <property type="component" value="Unassembled WGS sequence"/>
</dbReference>
<feature type="domain" description="Major facilitator superfamily (MFS) profile" evidence="8">
    <location>
        <begin position="26"/>
        <end position="440"/>
    </location>
</feature>